<dbReference type="InterPro" id="IPR004408">
    <property type="entry name" value="Biotin_CoA_COase_ligase"/>
</dbReference>
<dbReference type="NCBIfam" id="TIGR00121">
    <property type="entry name" value="birA_ligase"/>
    <property type="match status" value="1"/>
</dbReference>
<dbReference type="InterPro" id="IPR004143">
    <property type="entry name" value="BPL_LPL_catalytic"/>
</dbReference>
<feature type="domain" description="BPL/LPL catalytic" evidence="6">
    <location>
        <begin position="36"/>
        <end position="163"/>
    </location>
</feature>
<feature type="domain" description="Biotin protein ligase C-terminal" evidence="5">
    <location>
        <begin position="232"/>
        <end position="276"/>
    </location>
</feature>
<sequence>MSALPRPASLDLPAPADLARALQDRLPGFTHVQWVESTGSTNADLLARVRQTRTPKPWLLGAHLQEAGRGRAGRPWKNRSGAALMFSCAFDVRLPPAQLPAISPLAGLTACEALRRLSGNDGIGVKWPNDVQWRDAKLAGVLAETTRNPDGDGHTVVIGMGVNLCDAVMLSAALERDIADWTQVDPGAHVSNVADIVQASALAWQQAMSDLESAGFGAFIERYAQADALAARNVNVIDRGTITLSGQAAGVDAFGRLQVLGPQGAVAITAGEISVRAQA</sequence>
<keyword evidence="1 7" id="KW-0436">Ligase</keyword>
<dbReference type="AlphaFoldDB" id="A0A157RGG5"/>
<name>A0A157RGG5_9BORD</name>
<dbReference type="InterPro" id="IPR045864">
    <property type="entry name" value="aa-tRNA-synth_II/BPL/LPL"/>
</dbReference>
<evidence type="ECO:0000259" key="6">
    <source>
        <dbReference type="Pfam" id="PF03099"/>
    </source>
</evidence>
<dbReference type="GO" id="GO:0004077">
    <property type="term" value="F:biotin--[biotin carboxyl-carrier protein] ligase activity"/>
    <property type="evidence" value="ECO:0007669"/>
    <property type="project" value="UniProtKB-EC"/>
</dbReference>
<dbReference type="Pfam" id="PF02237">
    <property type="entry name" value="BPL_C"/>
    <property type="match status" value="1"/>
</dbReference>
<dbReference type="OrthoDB" id="9807064at2"/>
<dbReference type="KEGG" id="btrm:SAMEA390648701370"/>
<dbReference type="GeneID" id="56591340"/>
<evidence type="ECO:0000313" key="8">
    <source>
        <dbReference type="Proteomes" id="UP000076825"/>
    </source>
</evidence>
<gene>
    <name evidence="7" type="primary">birA</name>
    <name evidence="7" type="ORF">SAMEA3906487_01370</name>
</gene>
<dbReference type="GO" id="GO:0005737">
    <property type="term" value="C:cytoplasm"/>
    <property type="evidence" value="ECO:0007669"/>
    <property type="project" value="TreeGrafter"/>
</dbReference>
<dbReference type="STRING" id="123899.SAMEA3906487_01370"/>
<dbReference type="RefSeq" id="WP_101604482.1">
    <property type="nucleotide sequence ID" value="NZ_CP016340.1"/>
</dbReference>
<organism evidence="7 8">
    <name type="scientific">Bordetella trematum</name>
    <dbReference type="NCBI Taxonomy" id="123899"/>
    <lineage>
        <taxon>Bacteria</taxon>
        <taxon>Pseudomonadati</taxon>
        <taxon>Pseudomonadota</taxon>
        <taxon>Betaproteobacteria</taxon>
        <taxon>Burkholderiales</taxon>
        <taxon>Alcaligenaceae</taxon>
        <taxon>Bordetella</taxon>
    </lineage>
</organism>
<dbReference type="Proteomes" id="UP000076825">
    <property type="component" value="Chromosome 1"/>
</dbReference>
<dbReference type="InterPro" id="IPR003142">
    <property type="entry name" value="BPL_C"/>
</dbReference>
<dbReference type="EC" id="6.3.4.15" evidence="3"/>
<comment type="catalytic activity">
    <reaction evidence="4">
        <text>biotin + L-lysyl-[protein] + ATP = N(6)-biotinyl-L-lysyl-[protein] + AMP + diphosphate + H(+)</text>
        <dbReference type="Rhea" id="RHEA:11756"/>
        <dbReference type="Rhea" id="RHEA-COMP:9752"/>
        <dbReference type="Rhea" id="RHEA-COMP:10505"/>
        <dbReference type="ChEBI" id="CHEBI:15378"/>
        <dbReference type="ChEBI" id="CHEBI:29969"/>
        <dbReference type="ChEBI" id="CHEBI:30616"/>
        <dbReference type="ChEBI" id="CHEBI:33019"/>
        <dbReference type="ChEBI" id="CHEBI:57586"/>
        <dbReference type="ChEBI" id="CHEBI:83144"/>
        <dbReference type="ChEBI" id="CHEBI:456215"/>
        <dbReference type="EC" id="6.3.4.15"/>
    </reaction>
</comment>
<dbReference type="SUPFAM" id="SSF55681">
    <property type="entry name" value="Class II aaRS and biotin synthetases"/>
    <property type="match status" value="1"/>
</dbReference>
<evidence type="ECO:0000259" key="5">
    <source>
        <dbReference type="Pfam" id="PF02237"/>
    </source>
</evidence>
<evidence type="ECO:0000313" key="7">
    <source>
        <dbReference type="EMBL" id="SAI68637.1"/>
    </source>
</evidence>
<accession>A0A157RGG5</accession>
<evidence type="ECO:0000256" key="4">
    <source>
        <dbReference type="ARBA" id="ARBA00047846"/>
    </source>
</evidence>
<dbReference type="PATRIC" id="fig|123899.6.peg.1348"/>
<dbReference type="PANTHER" id="PTHR12835">
    <property type="entry name" value="BIOTIN PROTEIN LIGASE"/>
    <property type="match status" value="1"/>
</dbReference>
<dbReference type="EMBL" id="LT546645">
    <property type="protein sequence ID" value="SAI68637.1"/>
    <property type="molecule type" value="Genomic_DNA"/>
</dbReference>
<evidence type="ECO:0000256" key="2">
    <source>
        <dbReference type="ARBA" id="ARBA00023267"/>
    </source>
</evidence>
<evidence type="ECO:0000256" key="1">
    <source>
        <dbReference type="ARBA" id="ARBA00022598"/>
    </source>
</evidence>
<dbReference type="CDD" id="cd16442">
    <property type="entry name" value="BPL"/>
    <property type="match status" value="1"/>
</dbReference>
<reference evidence="7 8" key="1">
    <citation type="submission" date="2016-04" db="EMBL/GenBank/DDBJ databases">
        <authorList>
            <consortium name="Pathogen Informatics"/>
        </authorList>
    </citation>
    <scope>NUCLEOTIDE SEQUENCE [LARGE SCALE GENOMIC DNA]</scope>
    <source>
        <strain evidence="7 8">H044680328</strain>
    </source>
</reference>
<dbReference type="eggNOG" id="COG0340">
    <property type="taxonomic scope" value="Bacteria"/>
</dbReference>
<evidence type="ECO:0000256" key="3">
    <source>
        <dbReference type="ARBA" id="ARBA00024227"/>
    </source>
</evidence>
<dbReference type="Gene3D" id="3.30.930.10">
    <property type="entry name" value="Bira Bifunctional Protein, Domain 2"/>
    <property type="match status" value="1"/>
</dbReference>
<dbReference type="Gene3D" id="2.30.30.100">
    <property type="match status" value="1"/>
</dbReference>
<keyword evidence="8" id="KW-1185">Reference proteome</keyword>
<dbReference type="PANTHER" id="PTHR12835:SF5">
    <property type="entry name" value="BIOTIN--PROTEIN LIGASE"/>
    <property type="match status" value="1"/>
</dbReference>
<dbReference type="Pfam" id="PF03099">
    <property type="entry name" value="BPL_LplA_LipB"/>
    <property type="match status" value="1"/>
</dbReference>
<proteinExistence type="predicted"/>
<protein>
    <recommendedName>
        <fullName evidence="3">biotin--[biotin carboxyl-carrier protein] ligase</fullName>
        <ecNumber evidence="3">6.3.4.15</ecNumber>
    </recommendedName>
</protein>
<keyword evidence="2" id="KW-0092">Biotin</keyword>